<feature type="compositionally biased region" description="Polar residues" evidence="1">
    <location>
        <begin position="86"/>
        <end position="99"/>
    </location>
</feature>
<feature type="region of interest" description="Disordered" evidence="1">
    <location>
        <begin position="75"/>
        <end position="99"/>
    </location>
</feature>
<accession>A0AAV5UK27</accession>
<evidence type="ECO:0000313" key="2">
    <source>
        <dbReference type="EMBL" id="GMT07324.1"/>
    </source>
</evidence>
<organism evidence="2 3">
    <name type="scientific">Pristionchus entomophagus</name>
    <dbReference type="NCBI Taxonomy" id="358040"/>
    <lineage>
        <taxon>Eukaryota</taxon>
        <taxon>Metazoa</taxon>
        <taxon>Ecdysozoa</taxon>
        <taxon>Nematoda</taxon>
        <taxon>Chromadorea</taxon>
        <taxon>Rhabditida</taxon>
        <taxon>Rhabditina</taxon>
        <taxon>Diplogasteromorpha</taxon>
        <taxon>Diplogasteroidea</taxon>
        <taxon>Neodiplogasteridae</taxon>
        <taxon>Pristionchus</taxon>
    </lineage>
</organism>
<evidence type="ECO:0000313" key="3">
    <source>
        <dbReference type="Proteomes" id="UP001432027"/>
    </source>
</evidence>
<name>A0AAV5UK27_9BILA</name>
<dbReference type="Proteomes" id="UP001432027">
    <property type="component" value="Unassembled WGS sequence"/>
</dbReference>
<sequence length="99" mass="10819">TPFSCWVVSSHSQPARLRAFSSVRSVRALMMRVPRAALATTASAFRRKSPHQCPCPTRTRLSASVYTAGCARRTSTATRPSAIRIPTSTDRPSPISNLF</sequence>
<proteinExistence type="predicted"/>
<gene>
    <name evidence="2" type="ORF">PENTCL1PPCAC_29498</name>
</gene>
<reference evidence="2" key="1">
    <citation type="submission" date="2023-10" db="EMBL/GenBank/DDBJ databases">
        <title>Genome assembly of Pristionchus species.</title>
        <authorList>
            <person name="Yoshida K."/>
            <person name="Sommer R.J."/>
        </authorList>
    </citation>
    <scope>NUCLEOTIDE SEQUENCE</scope>
    <source>
        <strain evidence="2">RS0144</strain>
    </source>
</reference>
<keyword evidence="3" id="KW-1185">Reference proteome</keyword>
<dbReference type="EMBL" id="BTSX01000006">
    <property type="protein sequence ID" value="GMT07324.1"/>
    <property type="molecule type" value="Genomic_DNA"/>
</dbReference>
<protein>
    <recommendedName>
        <fullName evidence="4">Ribosomal protein</fullName>
    </recommendedName>
</protein>
<evidence type="ECO:0008006" key="4">
    <source>
        <dbReference type="Google" id="ProtNLM"/>
    </source>
</evidence>
<feature type="non-terminal residue" evidence="2">
    <location>
        <position position="1"/>
    </location>
</feature>
<evidence type="ECO:0000256" key="1">
    <source>
        <dbReference type="SAM" id="MobiDB-lite"/>
    </source>
</evidence>
<comment type="caution">
    <text evidence="2">The sequence shown here is derived from an EMBL/GenBank/DDBJ whole genome shotgun (WGS) entry which is preliminary data.</text>
</comment>
<dbReference type="AlphaFoldDB" id="A0AAV5UK27"/>